<organism evidence="1">
    <name type="scientific">marine sediment metagenome</name>
    <dbReference type="NCBI Taxonomy" id="412755"/>
    <lineage>
        <taxon>unclassified sequences</taxon>
        <taxon>metagenomes</taxon>
        <taxon>ecological metagenomes</taxon>
    </lineage>
</organism>
<sequence length="126" mass="14663">MTENQKKRYAEKTKRYLAGIFGIGHYDIDIRFRHEENLFGSCSAQPESEQAVININLEECKTEKTIRSTVLHEMVHIIGWDALHVGLDLAQTTSDKRFAKRRVVKESERVTTAWTRIIEPLVFDQE</sequence>
<comment type="caution">
    <text evidence="1">The sequence shown here is derived from an EMBL/GenBank/DDBJ whole genome shotgun (WGS) entry which is preliminary data.</text>
</comment>
<dbReference type="EMBL" id="LAZR01069861">
    <property type="protein sequence ID" value="KKK46880.1"/>
    <property type="molecule type" value="Genomic_DNA"/>
</dbReference>
<protein>
    <recommendedName>
        <fullName evidence="2">SprT-like domain-containing protein</fullName>
    </recommendedName>
</protein>
<proteinExistence type="predicted"/>
<gene>
    <name evidence="1" type="ORF">LCGC14_3160830</name>
</gene>
<evidence type="ECO:0000313" key="1">
    <source>
        <dbReference type="EMBL" id="KKK46880.1"/>
    </source>
</evidence>
<dbReference type="AlphaFoldDB" id="A0A0F8WFG9"/>
<reference evidence="1" key="1">
    <citation type="journal article" date="2015" name="Nature">
        <title>Complex archaea that bridge the gap between prokaryotes and eukaryotes.</title>
        <authorList>
            <person name="Spang A."/>
            <person name="Saw J.H."/>
            <person name="Jorgensen S.L."/>
            <person name="Zaremba-Niedzwiedzka K."/>
            <person name="Martijn J."/>
            <person name="Lind A.E."/>
            <person name="van Eijk R."/>
            <person name="Schleper C."/>
            <person name="Guy L."/>
            <person name="Ettema T.J."/>
        </authorList>
    </citation>
    <scope>NUCLEOTIDE SEQUENCE</scope>
</reference>
<evidence type="ECO:0008006" key="2">
    <source>
        <dbReference type="Google" id="ProtNLM"/>
    </source>
</evidence>
<name>A0A0F8WFG9_9ZZZZ</name>
<dbReference type="Gene3D" id="3.30.2010.10">
    <property type="entry name" value="Metalloproteases ('zincins'), catalytic domain"/>
    <property type="match status" value="1"/>
</dbReference>
<accession>A0A0F8WFG9</accession>